<dbReference type="OrthoDB" id="8965439at2"/>
<feature type="signal peptide" evidence="1">
    <location>
        <begin position="1"/>
        <end position="25"/>
    </location>
</feature>
<keyword evidence="3" id="KW-1185">Reference proteome</keyword>
<accession>A0A4Q7V841</accession>
<proteinExistence type="predicted"/>
<dbReference type="EMBL" id="SHKO01000005">
    <property type="protein sequence ID" value="RZT91650.1"/>
    <property type="molecule type" value="Genomic_DNA"/>
</dbReference>
<dbReference type="Proteomes" id="UP000293398">
    <property type="component" value="Unassembled WGS sequence"/>
</dbReference>
<dbReference type="RefSeq" id="WP_128396542.1">
    <property type="nucleotide sequence ID" value="NZ_SHKO01000005.1"/>
</dbReference>
<gene>
    <name evidence="2" type="ORF">EV681_4406</name>
</gene>
<feature type="chain" id="PRO_5020298406" evidence="1">
    <location>
        <begin position="26"/>
        <end position="134"/>
    </location>
</feature>
<sequence length="134" mass="15064">MKTSPLRTLLISCYLAAFFTSPLYAQDSEQVLTSVIATQKQQLPIMLDPATRIDDISYADHNILYDITLAGYQGQPGEKVYYESYLRQQIDKTLCSQTAYLFLLGLGNKITYRYVSADATPITEITLAPGHCKR</sequence>
<name>A0A4Q7V841_9BURK</name>
<keyword evidence="1" id="KW-0732">Signal</keyword>
<evidence type="ECO:0000313" key="2">
    <source>
        <dbReference type="EMBL" id="RZT91650.1"/>
    </source>
</evidence>
<evidence type="ECO:0000256" key="1">
    <source>
        <dbReference type="SAM" id="SignalP"/>
    </source>
</evidence>
<comment type="caution">
    <text evidence="2">The sequence shown here is derived from an EMBL/GenBank/DDBJ whole genome shotgun (WGS) entry which is preliminary data.</text>
</comment>
<reference evidence="2 3" key="1">
    <citation type="submission" date="2019-02" db="EMBL/GenBank/DDBJ databases">
        <title>Genomic Encyclopedia of Type Strains, Phase IV (KMG-IV): sequencing the most valuable type-strain genomes for metagenomic binning, comparative biology and taxonomic classification.</title>
        <authorList>
            <person name="Goeker M."/>
        </authorList>
    </citation>
    <scope>NUCLEOTIDE SEQUENCE [LARGE SCALE GENOMIC DNA]</scope>
    <source>
        <strain evidence="2 3">DSM 23814</strain>
    </source>
</reference>
<organism evidence="2 3">
    <name type="scientific">Advenella incenata</name>
    <dbReference type="NCBI Taxonomy" id="267800"/>
    <lineage>
        <taxon>Bacteria</taxon>
        <taxon>Pseudomonadati</taxon>
        <taxon>Pseudomonadota</taxon>
        <taxon>Betaproteobacteria</taxon>
        <taxon>Burkholderiales</taxon>
        <taxon>Alcaligenaceae</taxon>
    </lineage>
</organism>
<dbReference type="Gene3D" id="3.30.300.250">
    <property type="match status" value="1"/>
</dbReference>
<protein>
    <submittedName>
        <fullName evidence="2">Uncharacterized protein</fullName>
    </submittedName>
</protein>
<evidence type="ECO:0000313" key="3">
    <source>
        <dbReference type="Proteomes" id="UP000293398"/>
    </source>
</evidence>
<dbReference type="AlphaFoldDB" id="A0A4Q7V841"/>